<dbReference type="OrthoDB" id="5080884at2"/>
<accession>A0A2A9CY81</accession>
<feature type="transmembrane region" description="Helical" evidence="6">
    <location>
        <begin position="286"/>
        <end position="305"/>
    </location>
</feature>
<dbReference type="Pfam" id="PF04932">
    <property type="entry name" value="Wzy_C"/>
    <property type="match status" value="1"/>
</dbReference>
<evidence type="ECO:0000256" key="6">
    <source>
        <dbReference type="SAM" id="Phobius"/>
    </source>
</evidence>
<keyword evidence="8" id="KW-0436">Ligase</keyword>
<dbReference type="GO" id="GO:0016874">
    <property type="term" value="F:ligase activity"/>
    <property type="evidence" value="ECO:0007669"/>
    <property type="project" value="UniProtKB-KW"/>
</dbReference>
<feature type="transmembrane region" description="Helical" evidence="6">
    <location>
        <begin position="112"/>
        <end position="132"/>
    </location>
</feature>
<evidence type="ECO:0000256" key="4">
    <source>
        <dbReference type="ARBA" id="ARBA00023136"/>
    </source>
</evidence>
<reference evidence="8 9" key="1">
    <citation type="submission" date="2017-10" db="EMBL/GenBank/DDBJ databases">
        <title>Sequencing the genomes of 1000 actinobacteria strains.</title>
        <authorList>
            <person name="Klenk H.-P."/>
        </authorList>
    </citation>
    <scope>NUCLEOTIDE SEQUENCE [LARGE SCALE GENOMIC DNA]</scope>
    <source>
        <strain evidence="8 9">DSM 21801</strain>
    </source>
</reference>
<comment type="subcellular location">
    <subcellularLocation>
        <location evidence="1">Membrane</location>
        <topology evidence="1">Multi-pass membrane protein</topology>
    </subcellularLocation>
</comment>
<protein>
    <submittedName>
        <fullName evidence="8">O-antigen ligase-like membrane protein</fullName>
    </submittedName>
</protein>
<proteinExistence type="predicted"/>
<comment type="caution">
    <text evidence="8">The sequence shown here is derived from an EMBL/GenBank/DDBJ whole genome shotgun (WGS) entry which is preliminary data.</text>
</comment>
<organism evidence="8 9">
    <name type="scientific">Serinibacter salmoneus</name>
    <dbReference type="NCBI Taxonomy" id="556530"/>
    <lineage>
        <taxon>Bacteria</taxon>
        <taxon>Bacillati</taxon>
        <taxon>Actinomycetota</taxon>
        <taxon>Actinomycetes</taxon>
        <taxon>Micrococcales</taxon>
        <taxon>Beutenbergiaceae</taxon>
        <taxon>Serinibacter</taxon>
    </lineage>
</organism>
<evidence type="ECO:0000256" key="2">
    <source>
        <dbReference type="ARBA" id="ARBA00022692"/>
    </source>
</evidence>
<feature type="region of interest" description="Disordered" evidence="5">
    <location>
        <begin position="349"/>
        <end position="370"/>
    </location>
</feature>
<keyword evidence="3 6" id="KW-1133">Transmembrane helix</keyword>
<evidence type="ECO:0000256" key="3">
    <source>
        <dbReference type="ARBA" id="ARBA00022989"/>
    </source>
</evidence>
<dbReference type="PANTHER" id="PTHR37422">
    <property type="entry name" value="TEICHURONIC ACID BIOSYNTHESIS PROTEIN TUAE"/>
    <property type="match status" value="1"/>
</dbReference>
<dbReference type="InterPro" id="IPR007016">
    <property type="entry name" value="O-antigen_ligase-rel_domated"/>
</dbReference>
<keyword evidence="9" id="KW-1185">Reference proteome</keyword>
<feature type="transmembrane region" description="Helical" evidence="6">
    <location>
        <begin position="311"/>
        <end position="338"/>
    </location>
</feature>
<evidence type="ECO:0000313" key="9">
    <source>
        <dbReference type="Proteomes" id="UP000224915"/>
    </source>
</evidence>
<keyword evidence="4 6" id="KW-0472">Membrane</keyword>
<dbReference type="PANTHER" id="PTHR37422:SF13">
    <property type="entry name" value="LIPOPOLYSACCHARIDE BIOSYNTHESIS PROTEIN PA4999-RELATED"/>
    <property type="match status" value="1"/>
</dbReference>
<dbReference type="EMBL" id="PDJD01000001">
    <property type="protein sequence ID" value="PFG19101.1"/>
    <property type="molecule type" value="Genomic_DNA"/>
</dbReference>
<evidence type="ECO:0000259" key="7">
    <source>
        <dbReference type="Pfam" id="PF04932"/>
    </source>
</evidence>
<name>A0A2A9CY81_9MICO</name>
<feature type="compositionally biased region" description="Basic residues" evidence="5">
    <location>
        <begin position="360"/>
        <end position="370"/>
    </location>
</feature>
<feature type="transmembrane region" description="Helical" evidence="6">
    <location>
        <begin position="68"/>
        <end position="92"/>
    </location>
</feature>
<evidence type="ECO:0000313" key="8">
    <source>
        <dbReference type="EMBL" id="PFG19101.1"/>
    </source>
</evidence>
<dbReference type="AlphaFoldDB" id="A0A2A9CY81"/>
<feature type="transmembrane region" description="Helical" evidence="6">
    <location>
        <begin position="39"/>
        <end position="56"/>
    </location>
</feature>
<dbReference type="GO" id="GO:0016020">
    <property type="term" value="C:membrane"/>
    <property type="evidence" value="ECO:0007669"/>
    <property type="project" value="UniProtKB-SubCell"/>
</dbReference>
<dbReference type="InterPro" id="IPR051533">
    <property type="entry name" value="WaaL-like"/>
</dbReference>
<dbReference type="Proteomes" id="UP000224915">
    <property type="component" value="Unassembled WGS sequence"/>
</dbReference>
<sequence length="370" mass="39609">MLALAGLLCVSFVTNLAVRNGHASTRPYSTSLTVDITQYSLYGLIALGFWGVLAMVPRERIARAFQVSVWLCGAASLAQYVGVRVGAAPLLAQLGFRVEGVDDTFESLRSGPFLEGQQLGFYAGGVLLVCLWRRYWMSAVVAGALVLFSESTTAYLGLMTGLAAALLLLPRPRVVVTTIAVLAGLAIAALSVPAFGTVVGRQLAKLGFTQFAPDYAWATASLDLRSVKAEVAFAIAQDYPLFGVGPGRFAAYFYQYASEYRLPWRYYNTQTRPIAENAYGHIASELGLIALGAFVIFIATLALAARRVHPVLVALAGFVAIAVSTQSSWTFLPIWAFLGLLAAQNSTRGAESNQAPKPATRARKSTHPST</sequence>
<evidence type="ECO:0000256" key="1">
    <source>
        <dbReference type="ARBA" id="ARBA00004141"/>
    </source>
</evidence>
<feature type="domain" description="O-antigen ligase-related" evidence="7">
    <location>
        <begin position="138"/>
        <end position="295"/>
    </location>
</feature>
<evidence type="ECO:0000256" key="5">
    <source>
        <dbReference type="SAM" id="MobiDB-lite"/>
    </source>
</evidence>
<feature type="transmembrane region" description="Helical" evidence="6">
    <location>
        <begin position="139"/>
        <end position="168"/>
    </location>
</feature>
<dbReference type="RefSeq" id="WP_143556848.1">
    <property type="nucleotide sequence ID" value="NZ_PDJD01000001.1"/>
</dbReference>
<gene>
    <name evidence="8" type="ORF">ATL40_0657</name>
</gene>
<keyword evidence="2 6" id="KW-0812">Transmembrane</keyword>
<feature type="transmembrane region" description="Helical" evidence="6">
    <location>
        <begin position="174"/>
        <end position="195"/>
    </location>
</feature>